<sequence>MKKILITSDTHRRDGNLLEVIQNEAPFDMFIHLGDAEGSEDMITSWCKEQNPDCEVYMVLGNNDFFSHLDREKEISIGKYRAFLTHGHFYSVSVGTERLIDEAQDRGVQIAMFGHTHKPYLERRGDLTVLNPGSLSFPRQEGRRPSYMLMDLDDEGEAHFTTCYL</sequence>
<dbReference type="NCBIfam" id="TIGR00040">
    <property type="entry name" value="yfcE"/>
    <property type="match status" value="1"/>
</dbReference>
<dbReference type="Gene3D" id="3.60.21.10">
    <property type="match status" value="1"/>
</dbReference>
<comment type="similarity">
    <text evidence="1 2">Belongs to the metallophosphoesterase superfamily. YfcE family.</text>
</comment>
<protein>
    <recommendedName>
        <fullName evidence="2">Phosphoesterase</fullName>
        <ecNumber evidence="2">3.1.4.-</ecNumber>
    </recommendedName>
</protein>
<dbReference type="GO" id="GO:0016787">
    <property type="term" value="F:hydrolase activity"/>
    <property type="evidence" value="ECO:0007669"/>
    <property type="project" value="UniProtKB-UniRule"/>
</dbReference>
<dbReference type="SUPFAM" id="SSF56300">
    <property type="entry name" value="Metallo-dependent phosphatases"/>
    <property type="match status" value="1"/>
</dbReference>
<dbReference type="InterPro" id="IPR029052">
    <property type="entry name" value="Metallo-depent_PP-like"/>
</dbReference>
<evidence type="ECO:0000256" key="1">
    <source>
        <dbReference type="ARBA" id="ARBA00008950"/>
    </source>
</evidence>
<dbReference type="EC" id="3.1.4.-" evidence="2"/>
<comment type="caution">
    <text evidence="4">The sequence shown here is derived from an EMBL/GenBank/DDBJ whole genome shotgun (WGS) entry which is preliminary data.</text>
</comment>
<comment type="cofactor">
    <cofactor evidence="2">
        <name>a divalent metal cation</name>
        <dbReference type="ChEBI" id="CHEBI:60240"/>
    </cofactor>
</comment>
<evidence type="ECO:0000313" key="5">
    <source>
        <dbReference type="Proteomes" id="UP000241048"/>
    </source>
</evidence>
<evidence type="ECO:0000313" key="4">
    <source>
        <dbReference type="EMBL" id="PST37356.1"/>
    </source>
</evidence>
<keyword evidence="5" id="KW-1185">Reference proteome</keyword>
<dbReference type="InterPro" id="IPR000979">
    <property type="entry name" value="Phosphodiesterase_MJ0936/Vps29"/>
</dbReference>
<evidence type="ECO:0000259" key="3">
    <source>
        <dbReference type="Pfam" id="PF12850"/>
    </source>
</evidence>
<dbReference type="AlphaFoldDB" id="A0A2T3FQ00"/>
<proteinExistence type="inferred from homology"/>
<dbReference type="Proteomes" id="UP000241048">
    <property type="component" value="Unassembled WGS sequence"/>
</dbReference>
<dbReference type="InterPro" id="IPR024654">
    <property type="entry name" value="Calcineurin-like_PHP_lpxH"/>
</dbReference>
<keyword evidence="2" id="KW-0479">Metal-binding</keyword>
<accession>A0A2T3FQ00</accession>
<name>A0A2T3FQ00_9CLOT</name>
<dbReference type="EMBL" id="PYLO01000002">
    <property type="protein sequence ID" value="PST37356.1"/>
    <property type="molecule type" value="Genomic_DNA"/>
</dbReference>
<gene>
    <name evidence="4" type="ORF">C7U56_05405</name>
</gene>
<reference evidence="4 5" key="1">
    <citation type="submission" date="2018-03" db="EMBL/GenBank/DDBJ databases">
        <title>Lachnoclostridium SNUG30386 gen.nov., sp.nov., isolated from human faeces.</title>
        <authorList>
            <person name="Seo B."/>
            <person name="Jeon K."/>
            <person name="Ko G."/>
        </authorList>
    </citation>
    <scope>NUCLEOTIDE SEQUENCE [LARGE SCALE GENOMIC DNA]</scope>
    <source>
        <strain evidence="4 5">SNUG30386</strain>
    </source>
</reference>
<dbReference type="GO" id="GO:0046872">
    <property type="term" value="F:metal ion binding"/>
    <property type="evidence" value="ECO:0007669"/>
    <property type="project" value="UniProtKB-KW"/>
</dbReference>
<evidence type="ECO:0000256" key="2">
    <source>
        <dbReference type="RuleBase" id="RU362039"/>
    </source>
</evidence>
<dbReference type="PANTHER" id="PTHR11124">
    <property type="entry name" value="VACUOLAR SORTING PROTEIN VPS29"/>
    <property type="match status" value="1"/>
</dbReference>
<organism evidence="4 5">
    <name type="scientific">Clostridium fessum</name>
    <dbReference type="NCBI Taxonomy" id="2126740"/>
    <lineage>
        <taxon>Bacteria</taxon>
        <taxon>Bacillati</taxon>
        <taxon>Bacillota</taxon>
        <taxon>Clostridia</taxon>
        <taxon>Eubacteriales</taxon>
        <taxon>Clostridiaceae</taxon>
        <taxon>Clostridium</taxon>
    </lineage>
</organism>
<dbReference type="Pfam" id="PF12850">
    <property type="entry name" value="Metallophos_2"/>
    <property type="match status" value="1"/>
</dbReference>
<feature type="domain" description="Calcineurin-like phosphoesterase" evidence="3">
    <location>
        <begin position="3"/>
        <end position="154"/>
    </location>
</feature>
<dbReference type="RefSeq" id="WP_107000502.1">
    <property type="nucleotide sequence ID" value="NZ_DBFBUD010000053.1"/>
</dbReference>